<sequence>MEERVPMWEHEDLPHVRDYGMAIVFASVFPIARLLLDSLVFERSARRILFPNGKKFMKKRMLEVGEKKVSKFTESAWKLTYYVFSITVLLLSVHNEPWFGKTEHFWIGWPNQTIKFKLKVLYAFQCGFYAYSIAALVVWETRRKDFGVMMTHHVVTILLMVFSYMDGTYRAGVSTLLLHDVSDVFLETAKLCKYSRIEVGASVCFGLFVLSWFVLRLVIFPFWIIWSISVEVVQYLDLGGRKEFNQYYFQNTLLIMLFILHMYWWILICRMLVKLIQDSGKVSEDVRSDSENDD</sequence>
<evidence type="ECO:0000256" key="2">
    <source>
        <dbReference type="ARBA" id="ARBA00022692"/>
    </source>
</evidence>
<proteinExistence type="predicted"/>
<keyword evidence="2 5" id="KW-0812">Transmembrane</keyword>
<comment type="caution">
    <text evidence="8">The sequence shown here is derived from an EMBL/GenBank/DDBJ whole genome shotgun (WGS) entry which is preliminary data.</text>
</comment>
<feature type="transmembrane region" description="Helical" evidence="6">
    <location>
        <begin position="79"/>
        <end position="100"/>
    </location>
</feature>
<dbReference type="EMBL" id="CM026428">
    <property type="protein sequence ID" value="KAG0567542.1"/>
    <property type="molecule type" value="Genomic_DNA"/>
</dbReference>
<protein>
    <recommendedName>
        <fullName evidence="7">TLC domain-containing protein</fullName>
    </recommendedName>
</protein>
<dbReference type="GO" id="GO:0050291">
    <property type="term" value="F:sphingosine N-acyltransferase activity"/>
    <property type="evidence" value="ECO:0007669"/>
    <property type="project" value="InterPro"/>
</dbReference>
<dbReference type="SMART" id="SM00724">
    <property type="entry name" value="TLC"/>
    <property type="match status" value="1"/>
</dbReference>
<evidence type="ECO:0000256" key="4">
    <source>
        <dbReference type="ARBA" id="ARBA00023136"/>
    </source>
</evidence>
<feature type="transmembrane region" description="Helical" evidence="6">
    <location>
        <begin position="120"/>
        <end position="139"/>
    </location>
</feature>
<feature type="transmembrane region" description="Helical" evidence="6">
    <location>
        <begin position="20"/>
        <end position="41"/>
    </location>
</feature>
<accession>A0A8T0H6F8</accession>
<gene>
    <name evidence="8" type="ORF">KC19_7G141800</name>
</gene>
<evidence type="ECO:0000256" key="1">
    <source>
        <dbReference type="ARBA" id="ARBA00004477"/>
    </source>
</evidence>
<dbReference type="Pfam" id="PF03798">
    <property type="entry name" value="TRAM_LAG1_CLN8"/>
    <property type="match status" value="1"/>
</dbReference>
<reference evidence="8" key="1">
    <citation type="submission" date="2020-06" db="EMBL/GenBank/DDBJ databases">
        <title>WGS assembly of Ceratodon purpureus strain R40.</title>
        <authorList>
            <person name="Carey S.B."/>
            <person name="Jenkins J."/>
            <person name="Shu S."/>
            <person name="Lovell J.T."/>
            <person name="Sreedasyam A."/>
            <person name="Maumus F."/>
            <person name="Tiley G.P."/>
            <person name="Fernandez-Pozo N."/>
            <person name="Barry K."/>
            <person name="Chen C."/>
            <person name="Wang M."/>
            <person name="Lipzen A."/>
            <person name="Daum C."/>
            <person name="Saski C.A."/>
            <person name="Payton A.C."/>
            <person name="Mcbreen J.C."/>
            <person name="Conrad R.E."/>
            <person name="Kollar L.M."/>
            <person name="Olsson S."/>
            <person name="Huttunen S."/>
            <person name="Landis J.B."/>
            <person name="Wickett N.J."/>
            <person name="Johnson M.G."/>
            <person name="Rensing S.A."/>
            <person name="Grimwood J."/>
            <person name="Schmutz J."/>
            <person name="Mcdaniel S.F."/>
        </authorList>
    </citation>
    <scope>NUCLEOTIDE SEQUENCE</scope>
    <source>
        <strain evidence="8">R40</strain>
    </source>
</reference>
<dbReference type="GO" id="GO:0005789">
    <property type="term" value="C:endoplasmic reticulum membrane"/>
    <property type="evidence" value="ECO:0007669"/>
    <property type="project" value="UniProtKB-SubCell"/>
</dbReference>
<dbReference type="PANTHER" id="PTHR12560">
    <property type="entry name" value="LONGEVITY ASSURANCE FACTOR 1 LAG1"/>
    <property type="match status" value="1"/>
</dbReference>
<dbReference type="EMBL" id="CM026428">
    <property type="protein sequence ID" value="KAG0567541.1"/>
    <property type="molecule type" value="Genomic_DNA"/>
</dbReference>
<evidence type="ECO:0000313" key="9">
    <source>
        <dbReference type="Proteomes" id="UP000822688"/>
    </source>
</evidence>
<name>A0A8T0H6F8_CERPU</name>
<keyword evidence="9" id="KW-1185">Reference proteome</keyword>
<evidence type="ECO:0000256" key="5">
    <source>
        <dbReference type="PROSITE-ProRule" id="PRU00205"/>
    </source>
</evidence>
<keyword evidence="4 5" id="KW-0472">Membrane</keyword>
<dbReference type="EMBL" id="CM026428">
    <property type="protein sequence ID" value="KAG0567543.1"/>
    <property type="molecule type" value="Genomic_DNA"/>
</dbReference>
<evidence type="ECO:0000313" key="8">
    <source>
        <dbReference type="EMBL" id="KAG0567541.1"/>
    </source>
</evidence>
<feature type="transmembrane region" description="Helical" evidence="6">
    <location>
        <begin position="248"/>
        <end position="273"/>
    </location>
</feature>
<dbReference type="InterPro" id="IPR006634">
    <property type="entry name" value="TLC-dom"/>
</dbReference>
<feature type="domain" description="TLC" evidence="7">
    <location>
        <begin position="70"/>
        <end position="277"/>
    </location>
</feature>
<evidence type="ECO:0000259" key="7">
    <source>
        <dbReference type="PROSITE" id="PS50922"/>
    </source>
</evidence>
<evidence type="ECO:0000256" key="3">
    <source>
        <dbReference type="ARBA" id="ARBA00022989"/>
    </source>
</evidence>
<organism evidence="8 9">
    <name type="scientific">Ceratodon purpureus</name>
    <name type="common">Fire moss</name>
    <name type="synonym">Dicranum purpureum</name>
    <dbReference type="NCBI Taxonomy" id="3225"/>
    <lineage>
        <taxon>Eukaryota</taxon>
        <taxon>Viridiplantae</taxon>
        <taxon>Streptophyta</taxon>
        <taxon>Embryophyta</taxon>
        <taxon>Bryophyta</taxon>
        <taxon>Bryophytina</taxon>
        <taxon>Bryopsida</taxon>
        <taxon>Dicranidae</taxon>
        <taxon>Pseudoditrichales</taxon>
        <taxon>Ditrichaceae</taxon>
        <taxon>Ceratodon</taxon>
    </lineage>
</organism>
<evidence type="ECO:0000256" key="6">
    <source>
        <dbReference type="SAM" id="Phobius"/>
    </source>
</evidence>
<feature type="transmembrane region" description="Helical" evidence="6">
    <location>
        <begin position="201"/>
        <end position="228"/>
    </location>
</feature>
<comment type="subcellular location">
    <subcellularLocation>
        <location evidence="1">Endoplasmic reticulum membrane</location>
        <topology evidence="1">Multi-pass membrane protein</topology>
    </subcellularLocation>
</comment>
<dbReference type="PANTHER" id="PTHR12560:SF0">
    <property type="entry name" value="LD18904P"/>
    <property type="match status" value="1"/>
</dbReference>
<keyword evidence="3 6" id="KW-1133">Transmembrane helix</keyword>
<dbReference type="InterPro" id="IPR016439">
    <property type="entry name" value="Lag1/Lac1-like"/>
</dbReference>
<dbReference type="Proteomes" id="UP000822688">
    <property type="component" value="Chromosome 7"/>
</dbReference>
<dbReference type="GO" id="GO:0046513">
    <property type="term" value="P:ceramide biosynthetic process"/>
    <property type="evidence" value="ECO:0007669"/>
    <property type="project" value="InterPro"/>
</dbReference>
<dbReference type="PROSITE" id="PS50922">
    <property type="entry name" value="TLC"/>
    <property type="match status" value="1"/>
</dbReference>
<dbReference type="AlphaFoldDB" id="A0A8T0H6F8"/>
<dbReference type="PIRSF" id="PIRSF005225">
    <property type="entry name" value="LAG1_LAC1"/>
    <property type="match status" value="1"/>
</dbReference>